<dbReference type="AlphaFoldDB" id="A0A239W195"/>
<feature type="transmembrane region" description="Helical" evidence="3">
    <location>
        <begin position="259"/>
        <end position="279"/>
    </location>
</feature>
<sequence length="291" mass="31992">MPDPVSGSTGKAKGQVRRRVISVVIVLVGIAILLYPVVSTAFNNWMEKRAADEYSRLVDKGDMSAMHAQLKRADEYNRHRAGVPILDPWSHDDTGANTAYRDYLSQLNLFDVMARLRIPSIDADLPVYHGTSDDVLAKGIGHLYGSDLPVGGKGTHAVLTGHTGLKSATLFDNLKDVKVGDSIYIDVYDRKLRYKVYNIEVVLPDKIDSLRAQPGQDTVTLITCTPYGVNSHRLLVHAKRVPYDAPEKASGGRGLPGQLWMWLFGLGAMVALLLLVLAMRASRKRSAKSLN</sequence>
<dbReference type="EMBL" id="LT906441">
    <property type="protein sequence ID" value="SNV28291.1"/>
    <property type="molecule type" value="Genomic_DNA"/>
</dbReference>
<feature type="active site" description="Proton donor/acceptor" evidence="2">
    <location>
        <position position="162"/>
    </location>
</feature>
<protein>
    <submittedName>
        <fullName evidence="4">Sortase (Surface protein transpeptidase)</fullName>
    </submittedName>
</protein>
<feature type="transmembrane region" description="Helical" evidence="3">
    <location>
        <begin position="20"/>
        <end position="38"/>
    </location>
</feature>
<evidence type="ECO:0000256" key="2">
    <source>
        <dbReference type="PIRSR" id="PIRSR605754-1"/>
    </source>
</evidence>
<dbReference type="Proteomes" id="UP000215332">
    <property type="component" value="Chromosome 1"/>
</dbReference>
<reference evidence="4 5" key="1">
    <citation type="submission" date="2017-06" db="EMBL/GenBank/DDBJ databases">
        <authorList>
            <consortium name="Pathogen Informatics"/>
        </authorList>
    </citation>
    <scope>NUCLEOTIDE SEQUENCE [LARGE SCALE GENOMIC DNA]</scope>
    <source>
        <strain evidence="4 5">NCTC11865</strain>
    </source>
</reference>
<dbReference type="InterPro" id="IPR005754">
    <property type="entry name" value="Sortase"/>
</dbReference>
<dbReference type="eggNOG" id="COG3764">
    <property type="taxonomic scope" value="Bacteria"/>
</dbReference>
<dbReference type="KEGG" id="cgrn:4412665_00120"/>
<evidence type="ECO:0000256" key="1">
    <source>
        <dbReference type="ARBA" id="ARBA00022801"/>
    </source>
</evidence>
<dbReference type="NCBIfam" id="TIGR01076">
    <property type="entry name" value="sortase_fam"/>
    <property type="match status" value="1"/>
</dbReference>
<name>A0A239W195_9ACTN</name>
<dbReference type="CDD" id="cd05827">
    <property type="entry name" value="Sortase_C"/>
    <property type="match status" value="1"/>
</dbReference>
<feature type="active site" description="Acyl-thioester intermediate" evidence="2">
    <location>
        <position position="224"/>
    </location>
</feature>
<evidence type="ECO:0000313" key="5">
    <source>
        <dbReference type="Proteomes" id="UP000215332"/>
    </source>
</evidence>
<keyword evidence="1" id="KW-0378">Hydrolase</keyword>
<dbReference type="InterPro" id="IPR042002">
    <property type="entry name" value="Sortase_C"/>
</dbReference>
<dbReference type="Gene3D" id="2.40.260.10">
    <property type="entry name" value="Sortase"/>
    <property type="match status" value="1"/>
</dbReference>
<keyword evidence="3" id="KW-0812">Transmembrane</keyword>
<organism evidence="4 5">
    <name type="scientific">Cutibacterium granulosum</name>
    <dbReference type="NCBI Taxonomy" id="33011"/>
    <lineage>
        <taxon>Bacteria</taxon>
        <taxon>Bacillati</taxon>
        <taxon>Actinomycetota</taxon>
        <taxon>Actinomycetes</taxon>
        <taxon>Propionibacteriales</taxon>
        <taxon>Propionibacteriaceae</taxon>
        <taxon>Cutibacterium</taxon>
    </lineage>
</organism>
<dbReference type="Pfam" id="PF04203">
    <property type="entry name" value="Sortase"/>
    <property type="match status" value="1"/>
</dbReference>
<dbReference type="InterPro" id="IPR023365">
    <property type="entry name" value="Sortase_dom-sf"/>
</dbReference>
<evidence type="ECO:0000256" key="3">
    <source>
        <dbReference type="SAM" id="Phobius"/>
    </source>
</evidence>
<dbReference type="NCBIfam" id="NF033745">
    <property type="entry name" value="class_C_sortase"/>
    <property type="match status" value="1"/>
</dbReference>
<keyword evidence="3" id="KW-0472">Membrane</keyword>
<proteinExistence type="predicted"/>
<gene>
    <name evidence="4" type="ORF">SAMEA4412665_00120</name>
</gene>
<dbReference type="GO" id="GO:0016787">
    <property type="term" value="F:hydrolase activity"/>
    <property type="evidence" value="ECO:0007669"/>
    <property type="project" value="UniProtKB-KW"/>
</dbReference>
<dbReference type="SUPFAM" id="SSF63817">
    <property type="entry name" value="Sortase"/>
    <property type="match status" value="1"/>
</dbReference>
<accession>A0A239W195</accession>
<evidence type="ECO:0000313" key="4">
    <source>
        <dbReference type="EMBL" id="SNV28291.1"/>
    </source>
</evidence>
<keyword evidence="3" id="KW-1133">Transmembrane helix</keyword>